<dbReference type="AlphaFoldDB" id="A0A7X2T2T2"/>
<dbReference type="RefSeq" id="WP_154459178.1">
    <property type="nucleotide sequence ID" value="NZ_VUMM01000001.1"/>
</dbReference>
<reference evidence="2 3" key="1">
    <citation type="submission" date="2019-08" db="EMBL/GenBank/DDBJ databases">
        <title>In-depth cultivation of the pig gut microbiome towards novel bacterial diversity and tailored functional studies.</title>
        <authorList>
            <person name="Wylensek D."/>
            <person name="Hitch T.C.A."/>
            <person name="Clavel T."/>
        </authorList>
    </citation>
    <scope>NUCLEOTIDE SEQUENCE [LARGE SCALE GENOMIC DNA]</scope>
    <source>
        <strain evidence="2 3">LKV-178-WT-2G</strain>
    </source>
</reference>
<dbReference type="PANTHER" id="PTHR30399">
    <property type="entry name" value="UNCHARACTERIZED PROTEIN YGJP"/>
    <property type="match status" value="1"/>
</dbReference>
<dbReference type="Proteomes" id="UP000470082">
    <property type="component" value="Unassembled WGS sequence"/>
</dbReference>
<evidence type="ECO:0000313" key="2">
    <source>
        <dbReference type="EMBL" id="MSS00710.1"/>
    </source>
</evidence>
<evidence type="ECO:0000259" key="1">
    <source>
        <dbReference type="Pfam" id="PF01863"/>
    </source>
</evidence>
<dbReference type="InterPro" id="IPR053136">
    <property type="entry name" value="UTP_pyrophosphatase-like"/>
</dbReference>
<organism evidence="2 3">
    <name type="scientific">Floccifex porci</name>
    <dbReference type="NCBI Taxonomy" id="2606629"/>
    <lineage>
        <taxon>Bacteria</taxon>
        <taxon>Bacillati</taxon>
        <taxon>Bacillota</taxon>
        <taxon>Erysipelotrichia</taxon>
        <taxon>Erysipelotrichales</taxon>
        <taxon>Erysipelotrichaceae</taxon>
        <taxon>Floccifex</taxon>
    </lineage>
</organism>
<dbReference type="PANTHER" id="PTHR30399:SF1">
    <property type="entry name" value="UTP PYROPHOSPHATASE"/>
    <property type="match status" value="1"/>
</dbReference>
<name>A0A7X2T2T2_9FIRM</name>
<dbReference type="EMBL" id="VUMM01000001">
    <property type="protein sequence ID" value="MSS00710.1"/>
    <property type="molecule type" value="Genomic_DNA"/>
</dbReference>
<feature type="domain" description="YgjP-like metallopeptidase" evidence="1">
    <location>
        <begin position="12"/>
        <end position="192"/>
    </location>
</feature>
<keyword evidence="3" id="KW-1185">Reference proteome</keyword>
<dbReference type="CDD" id="cd07344">
    <property type="entry name" value="M48_yhfN_like"/>
    <property type="match status" value="1"/>
</dbReference>
<sequence length="201" mass="24249">MTYKIIRKKNVKRLILKIEGNQILVSAPIKASKKEIDIFVKKNEEWILNHLQSQWVLKEKDILTIQNKIYHLHKSDKNERIHQDLYISSQKGLDKIIYEMAQPILINKFNLITKSLSIDSVHLNIKIYKSQWGNCYYKKRLIHLNAYLICFPDEFIDSVIIHELAHLYYHNHSKDFYDLVFKWDPDYKNHHKNYQIPKWGM</sequence>
<dbReference type="InterPro" id="IPR002725">
    <property type="entry name" value="YgjP-like_metallopeptidase"/>
</dbReference>
<gene>
    <name evidence="2" type="ORF">FYJ50_01015</name>
</gene>
<dbReference type="Gene3D" id="3.30.2010.10">
    <property type="entry name" value="Metalloproteases ('zincins'), catalytic domain"/>
    <property type="match status" value="1"/>
</dbReference>
<accession>A0A7X2T2T2</accession>
<proteinExistence type="predicted"/>
<dbReference type="Pfam" id="PF01863">
    <property type="entry name" value="YgjP-like"/>
    <property type="match status" value="1"/>
</dbReference>
<protein>
    <submittedName>
        <fullName evidence="2">M48 family metallopeptidase</fullName>
    </submittedName>
</protein>
<evidence type="ECO:0000313" key="3">
    <source>
        <dbReference type="Proteomes" id="UP000470082"/>
    </source>
</evidence>
<comment type="caution">
    <text evidence="2">The sequence shown here is derived from an EMBL/GenBank/DDBJ whole genome shotgun (WGS) entry which is preliminary data.</text>
</comment>